<comment type="caution">
    <text evidence="1">The sequence shown here is derived from an EMBL/GenBank/DDBJ whole genome shotgun (WGS) entry which is preliminary data.</text>
</comment>
<proteinExistence type="predicted"/>
<accession>A0A438I3Z1</accession>
<reference evidence="1 2" key="1">
    <citation type="journal article" date="2018" name="PLoS Genet.">
        <title>Population sequencing reveals clonal diversity and ancestral inbreeding in the grapevine cultivar Chardonnay.</title>
        <authorList>
            <person name="Roach M.J."/>
            <person name="Johnson D.L."/>
            <person name="Bohlmann J."/>
            <person name="van Vuuren H.J."/>
            <person name="Jones S.J."/>
            <person name="Pretorius I.S."/>
            <person name="Schmidt S.A."/>
            <person name="Borneman A.R."/>
        </authorList>
    </citation>
    <scope>NUCLEOTIDE SEQUENCE [LARGE SCALE GENOMIC DNA]</scope>
    <source>
        <strain evidence="2">cv. Chardonnay</strain>
        <tissue evidence="1">Leaf</tissue>
    </source>
</reference>
<sequence length="126" mass="14344">MKFKVGRGTKIRFWTDHWCGNVALSQAFPQIFALAVCSNELVNDVWDPSLAKEGGISDWDIRVTPEEDSVLWKGGILPVFGFGWLTICWQPLILLSFGEKIFGWIRSQPKWLFLRGRLLGKNPHVG</sequence>
<name>A0A438I3Z1_VITVI</name>
<evidence type="ECO:0000313" key="1">
    <source>
        <dbReference type="EMBL" id="RVW91420.1"/>
    </source>
</evidence>
<dbReference type="Proteomes" id="UP000288805">
    <property type="component" value="Unassembled WGS sequence"/>
</dbReference>
<dbReference type="AlphaFoldDB" id="A0A438I3Z1"/>
<evidence type="ECO:0008006" key="3">
    <source>
        <dbReference type="Google" id="ProtNLM"/>
    </source>
</evidence>
<organism evidence="1 2">
    <name type="scientific">Vitis vinifera</name>
    <name type="common">Grape</name>
    <dbReference type="NCBI Taxonomy" id="29760"/>
    <lineage>
        <taxon>Eukaryota</taxon>
        <taxon>Viridiplantae</taxon>
        <taxon>Streptophyta</taxon>
        <taxon>Embryophyta</taxon>
        <taxon>Tracheophyta</taxon>
        <taxon>Spermatophyta</taxon>
        <taxon>Magnoliopsida</taxon>
        <taxon>eudicotyledons</taxon>
        <taxon>Gunneridae</taxon>
        <taxon>Pentapetalae</taxon>
        <taxon>rosids</taxon>
        <taxon>Vitales</taxon>
        <taxon>Vitaceae</taxon>
        <taxon>Viteae</taxon>
        <taxon>Vitis</taxon>
    </lineage>
</organism>
<dbReference type="PANTHER" id="PTHR36617:SF15">
    <property type="entry name" value="REVERSE TRANSCRIPTASE ZINC-BINDING DOMAIN-CONTAINING PROTEIN"/>
    <property type="match status" value="1"/>
</dbReference>
<dbReference type="EMBL" id="QGNW01000145">
    <property type="protein sequence ID" value="RVW91420.1"/>
    <property type="molecule type" value="Genomic_DNA"/>
</dbReference>
<gene>
    <name evidence="1" type="ORF">CK203_038565</name>
</gene>
<dbReference type="PANTHER" id="PTHR36617">
    <property type="entry name" value="PROTEIN, PUTATIVE-RELATED"/>
    <property type="match status" value="1"/>
</dbReference>
<evidence type="ECO:0000313" key="2">
    <source>
        <dbReference type="Proteomes" id="UP000288805"/>
    </source>
</evidence>
<protein>
    <recommendedName>
        <fullName evidence="3">Reverse transcriptase zinc-binding domain-containing protein</fullName>
    </recommendedName>
</protein>